<comment type="caution">
    <text evidence="1">The sequence shown here is derived from an EMBL/GenBank/DDBJ whole genome shotgun (WGS) entry which is preliminary data.</text>
</comment>
<dbReference type="Proteomes" id="UP000252378">
    <property type="component" value="Unassembled WGS sequence"/>
</dbReference>
<proteinExistence type="predicted"/>
<sequence>MESVFSEIFSFRVPGGEVFMQRRFELSPDWAGGLKSLPIVSDRSTSDTLFVLPADAMLLFRAGALTLPAGGTYSVQFHGSGKYFDTPAEALAYMAERWPVPFSLWRQKLDAGENVLQQSQRRAAAFAEGFPSLTSFNEALASQIGA</sequence>
<gene>
    <name evidence="1" type="ORF">C7J97_10305</name>
</gene>
<dbReference type="RefSeq" id="WP_113992976.1">
    <property type="nucleotide sequence ID" value="NZ_DAWEQT010000026.1"/>
</dbReference>
<evidence type="ECO:0000313" key="2">
    <source>
        <dbReference type="Proteomes" id="UP000252378"/>
    </source>
</evidence>
<evidence type="ECO:0000313" key="1">
    <source>
        <dbReference type="EMBL" id="RCH44747.1"/>
    </source>
</evidence>
<organism evidence="1 2">
    <name type="scientific">Faecalibacterium prausnitzii</name>
    <dbReference type="NCBI Taxonomy" id="853"/>
    <lineage>
        <taxon>Bacteria</taxon>
        <taxon>Bacillati</taxon>
        <taxon>Bacillota</taxon>
        <taxon>Clostridia</taxon>
        <taxon>Eubacteriales</taxon>
        <taxon>Oscillospiraceae</taxon>
        <taxon>Faecalibacterium</taxon>
    </lineage>
</organism>
<name>A0A367G229_9FIRM</name>
<dbReference type="EMBL" id="PXUP01000014">
    <property type="protein sequence ID" value="RCH44747.1"/>
    <property type="molecule type" value="Genomic_DNA"/>
</dbReference>
<dbReference type="AlphaFoldDB" id="A0A367G229"/>
<protein>
    <submittedName>
        <fullName evidence="1">Uncharacterized protein</fullName>
    </submittedName>
</protein>
<accession>A0A367G229</accession>
<reference evidence="1 2" key="1">
    <citation type="submission" date="2018-03" db="EMBL/GenBank/DDBJ databases">
        <title>Complete genome sequencing of Faecalibacterium prausnitzii strains isolated from the human gut.</title>
        <authorList>
            <person name="Fitzgerald B.C."/>
            <person name="Shkoporov A.N."/>
            <person name="Ross P.R."/>
            <person name="Hill C."/>
        </authorList>
    </citation>
    <scope>NUCLEOTIDE SEQUENCE [LARGE SCALE GENOMIC DNA]</scope>
    <source>
        <strain evidence="1 2">ATCC 27768</strain>
    </source>
</reference>